<dbReference type="EMBL" id="UOGE01000068">
    <property type="protein sequence ID" value="VAX21676.1"/>
    <property type="molecule type" value="Genomic_DNA"/>
</dbReference>
<protein>
    <recommendedName>
        <fullName evidence="2">Lipoprotein</fullName>
    </recommendedName>
</protein>
<name>A0A3B1BTR9_9ZZZZ</name>
<proteinExistence type="predicted"/>
<accession>A0A3B1BTR9</accession>
<organism evidence="1">
    <name type="scientific">hydrothermal vent metagenome</name>
    <dbReference type="NCBI Taxonomy" id="652676"/>
    <lineage>
        <taxon>unclassified sequences</taxon>
        <taxon>metagenomes</taxon>
        <taxon>ecological metagenomes</taxon>
    </lineage>
</organism>
<reference evidence="1" key="1">
    <citation type="submission" date="2018-06" db="EMBL/GenBank/DDBJ databases">
        <authorList>
            <person name="Zhirakovskaya E."/>
        </authorList>
    </citation>
    <scope>NUCLEOTIDE SEQUENCE</scope>
</reference>
<dbReference type="AlphaFoldDB" id="A0A3B1BTR9"/>
<gene>
    <name evidence="1" type="ORF">MNBD_NITROSPINAE02-792</name>
</gene>
<sequence>MNCFKIIFPCVFAIIFSGCASDHEKTMFQLHYSQYSKEVSNRIRSAKLYRRLETVMIVDAVFIDKGLREAWVNQQSRARRLSEKQKADMLARQMDMDRSFVEFIIAVYTSEDEWNDFAEEDTRWTVLLDSGANDSSSPVTIKKVKLENVIIRDHIPFDPRFRIFYRIDFPNNSLGSMPYNLTISSPLGAVVLDWARP</sequence>
<dbReference type="PROSITE" id="PS51257">
    <property type="entry name" value="PROKAR_LIPOPROTEIN"/>
    <property type="match status" value="1"/>
</dbReference>
<evidence type="ECO:0000313" key="1">
    <source>
        <dbReference type="EMBL" id="VAX21676.1"/>
    </source>
</evidence>
<evidence type="ECO:0008006" key="2">
    <source>
        <dbReference type="Google" id="ProtNLM"/>
    </source>
</evidence>